<dbReference type="RefSeq" id="WP_153823364.1">
    <property type="nucleotide sequence ID" value="NZ_WJIE01000012.1"/>
</dbReference>
<accession>A0A6N7PWV1</accession>
<organism evidence="1 2">
    <name type="scientific">Polyangium spumosum</name>
    <dbReference type="NCBI Taxonomy" id="889282"/>
    <lineage>
        <taxon>Bacteria</taxon>
        <taxon>Pseudomonadati</taxon>
        <taxon>Myxococcota</taxon>
        <taxon>Polyangia</taxon>
        <taxon>Polyangiales</taxon>
        <taxon>Polyangiaceae</taxon>
        <taxon>Polyangium</taxon>
    </lineage>
</organism>
<name>A0A6N7PWV1_9BACT</name>
<dbReference type="EMBL" id="WJIE01000012">
    <property type="protein sequence ID" value="MRG96558.1"/>
    <property type="molecule type" value="Genomic_DNA"/>
</dbReference>
<evidence type="ECO:0000313" key="1">
    <source>
        <dbReference type="EMBL" id="MRG96558.1"/>
    </source>
</evidence>
<dbReference type="AlphaFoldDB" id="A0A6N7PWV1"/>
<keyword evidence="2" id="KW-1185">Reference proteome</keyword>
<proteinExistence type="predicted"/>
<evidence type="ECO:0000313" key="2">
    <source>
        <dbReference type="Proteomes" id="UP000440224"/>
    </source>
</evidence>
<comment type="caution">
    <text evidence="1">The sequence shown here is derived from an EMBL/GenBank/DDBJ whole genome shotgun (WGS) entry which is preliminary data.</text>
</comment>
<dbReference type="Proteomes" id="UP000440224">
    <property type="component" value="Unassembled WGS sequence"/>
</dbReference>
<gene>
    <name evidence="1" type="ORF">GF068_32230</name>
</gene>
<sequence length="151" mass="16371">MSTSSTVEERFGSHRMRFEAPDLICIVLDGPLSVEEAEAIVARIFELGRRHGPLCSMLDVSRYESSGARVRQVFLQGNGDRYPIRAGAVIGASFTMRIAMSMVLTAGAHISPKSFSFPVAFSATEAEARAWLASHQKPDAERGAELLPTGT</sequence>
<protein>
    <submittedName>
        <fullName evidence="1">STAS/SEC14 domain-containing protein</fullName>
    </submittedName>
</protein>
<reference evidence="1 2" key="1">
    <citation type="submission" date="2019-10" db="EMBL/GenBank/DDBJ databases">
        <title>A soil myxobacterium in the family Polyangiaceae.</title>
        <authorList>
            <person name="Li Y."/>
            <person name="Wang J."/>
        </authorList>
    </citation>
    <scope>NUCLEOTIDE SEQUENCE [LARGE SCALE GENOMIC DNA]</scope>
    <source>
        <strain evidence="1 2">DSM 14734</strain>
    </source>
</reference>
<dbReference type="OrthoDB" id="5512963at2"/>